<proteinExistence type="predicted"/>
<dbReference type="Proteomes" id="UP000001441">
    <property type="component" value="Chromosome"/>
</dbReference>
<protein>
    <submittedName>
        <fullName evidence="1">Uncharacterized protein</fullName>
    </submittedName>
</protein>
<accession>D3RVC9</accession>
<dbReference type="AlphaFoldDB" id="D3RVC9"/>
<dbReference type="EMBL" id="CP001896">
    <property type="protein sequence ID" value="ADC61056.1"/>
    <property type="molecule type" value="Genomic_DNA"/>
</dbReference>
<gene>
    <name evidence="1" type="ordered locus">Alvin_0084</name>
</gene>
<dbReference type="eggNOG" id="ENOG50335VQ">
    <property type="taxonomic scope" value="Bacteria"/>
</dbReference>
<dbReference type="STRING" id="572477.Alvin_0084"/>
<sequence length="107" mass="10870">MDGTRPTMSAWPGVLYGLLLALAVAPAKAQLAQQAFQIVITRAGGACQNIETTRALGTGSNGDALVAVACAGGGRHVVSIHSDNSVSYMSSCQAFEAGTGLVCFNAR</sequence>
<dbReference type="OrthoDB" id="5772510at2"/>
<evidence type="ECO:0000313" key="2">
    <source>
        <dbReference type="Proteomes" id="UP000001441"/>
    </source>
</evidence>
<evidence type="ECO:0000313" key="1">
    <source>
        <dbReference type="EMBL" id="ADC61056.1"/>
    </source>
</evidence>
<dbReference type="KEGG" id="alv:Alvin_0084"/>
<name>D3RVC9_ALLVD</name>
<reference evidence="1 2" key="1">
    <citation type="journal article" date="2011" name="Stand. Genomic Sci.">
        <title>Complete genome sequence of Allochromatium vinosum DSM 180(T).</title>
        <authorList>
            <person name="Weissgerber T."/>
            <person name="Zigann R."/>
            <person name="Bruce D."/>
            <person name="Chang Y.J."/>
            <person name="Detter J.C."/>
            <person name="Han C."/>
            <person name="Hauser L."/>
            <person name="Jeffries C.D."/>
            <person name="Land M."/>
            <person name="Munk A.C."/>
            <person name="Tapia R."/>
            <person name="Dahl C."/>
        </authorList>
    </citation>
    <scope>NUCLEOTIDE SEQUENCE [LARGE SCALE GENOMIC DNA]</scope>
    <source>
        <strain evidence="2">ATCC 17899 / DSM 180 / NBRC 103801 / NCIMB 10441 / D</strain>
    </source>
</reference>
<keyword evidence="2" id="KW-1185">Reference proteome</keyword>
<dbReference type="HOGENOM" id="CLU_2204517_0_0_6"/>
<organism evidence="1 2">
    <name type="scientific">Allochromatium vinosum (strain ATCC 17899 / DSM 180 / NBRC 103801 / NCIMB 10441 / D)</name>
    <name type="common">Chromatium vinosum</name>
    <dbReference type="NCBI Taxonomy" id="572477"/>
    <lineage>
        <taxon>Bacteria</taxon>
        <taxon>Pseudomonadati</taxon>
        <taxon>Pseudomonadota</taxon>
        <taxon>Gammaproteobacteria</taxon>
        <taxon>Chromatiales</taxon>
        <taxon>Chromatiaceae</taxon>
        <taxon>Allochromatium</taxon>
    </lineage>
</organism>